<dbReference type="RefSeq" id="WP_131958749.1">
    <property type="nucleotide sequence ID" value="NZ_SMFL01000004.1"/>
</dbReference>
<protein>
    <submittedName>
        <fullName evidence="4">TetR/AcrR family transcriptional regulator</fullName>
    </submittedName>
</protein>
<dbReference type="InterPro" id="IPR001647">
    <property type="entry name" value="HTH_TetR"/>
</dbReference>
<sequence length="185" mass="21310">MITDTRHAIIESAILVFNEDLSAPLEKIADYAGITRRTLHRYFKDRKELMESCECAVQRACYKTNTLAYNSSDDPVEKLENMFHAGMSCGIKYTFLHKLHSLHDHQHSQNSQHCTDYDMTFTLWREHLLVLQSRKLIHTDLSIEWIQAFFRGIVSASVQSQIPGQPLSDQVIKSAWFSFSKGIGM</sequence>
<comment type="caution">
    <text evidence="4">The sequence shown here is derived from an EMBL/GenBank/DDBJ whole genome shotgun (WGS) entry which is preliminary data.</text>
</comment>
<dbReference type="PROSITE" id="PS50977">
    <property type="entry name" value="HTH_TETR_2"/>
    <property type="match status" value="1"/>
</dbReference>
<evidence type="ECO:0000256" key="1">
    <source>
        <dbReference type="ARBA" id="ARBA00023125"/>
    </source>
</evidence>
<feature type="domain" description="HTH tetR-type" evidence="3">
    <location>
        <begin position="3"/>
        <end position="61"/>
    </location>
</feature>
<dbReference type="GO" id="GO:0003677">
    <property type="term" value="F:DNA binding"/>
    <property type="evidence" value="ECO:0007669"/>
    <property type="project" value="UniProtKB-UniRule"/>
</dbReference>
<accession>A0A4R5DMI2</accession>
<name>A0A4R5DMI2_9BACT</name>
<organism evidence="4 5">
    <name type="scientific">Dyadobacter psychrotolerans</name>
    <dbReference type="NCBI Taxonomy" id="2541721"/>
    <lineage>
        <taxon>Bacteria</taxon>
        <taxon>Pseudomonadati</taxon>
        <taxon>Bacteroidota</taxon>
        <taxon>Cytophagia</taxon>
        <taxon>Cytophagales</taxon>
        <taxon>Spirosomataceae</taxon>
        <taxon>Dyadobacter</taxon>
    </lineage>
</organism>
<feature type="DNA-binding region" description="H-T-H motif" evidence="2">
    <location>
        <begin position="24"/>
        <end position="43"/>
    </location>
</feature>
<reference evidence="4 5" key="1">
    <citation type="submission" date="2019-03" db="EMBL/GenBank/DDBJ databases">
        <title>Dyadobacter AR-3-6 sp. nov., isolated from arctic soil.</title>
        <authorList>
            <person name="Chaudhary D.K."/>
        </authorList>
    </citation>
    <scope>NUCLEOTIDE SEQUENCE [LARGE SCALE GENOMIC DNA]</scope>
    <source>
        <strain evidence="4 5">AR-3-6</strain>
    </source>
</reference>
<dbReference type="Proteomes" id="UP000294850">
    <property type="component" value="Unassembled WGS sequence"/>
</dbReference>
<dbReference type="Pfam" id="PF00440">
    <property type="entry name" value="TetR_N"/>
    <property type="match status" value="1"/>
</dbReference>
<evidence type="ECO:0000313" key="4">
    <source>
        <dbReference type="EMBL" id="TDE15486.1"/>
    </source>
</evidence>
<keyword evidence="1 2" id="KW-0238">DNA-binding</keyword>
<dbReference type="EMBL" id="SMFL01000004">
    <property type="protein sequence ID" value="TDE15486.1"/>
    <property type="molecule type" value="Genomic_DNA"/>
</dbReference>
<evidence type="ECO:0000256" key="2">
    <source>
        <dbReference type="PROSITE-ProRule" id="PRU00335"/>
    </source>
</evidence>
<evidence type="ECO:0000259" key="3">
    <source>
        <dbReference type="PROSITE" id="PS50977"/>
    </source>
</evidence>
<dbReference type="SUPFAM" id="SSF46689">
    <property type="entry name" value="Homeodomain-like"/>
    <property type="match status" value="1"/>
</dbReference>
<dbReference type="Gene3D" id="1.10.357.10">
    <property type="entry name" value="Tetracycline Repressor, domain 2"/>
    <property type="match status" value="1"/>
</dbReference>
<dbReference type="AlphaFoldDB" id="A0A4R5DMI2"/>
<keyword evidence="5" id="KW-1185">Reference proteome</keyword>
<evidence type="ECO:0000313" key="5">
    <source>
        <dbReference type="Proteomes" id="UP000294850"/>
    </source>
</evidence>
<proteinExistence type="predicted"/>
<dbReference type="InterPro" id="IPR009057">
    <property type="entry name" value="Homeodomain-like_sf"/>
</dbReference>
<dbReference type="OrthoDB" id="9795011at2"/>
<gene>
    <name evidence="4" type="ORF">E0F88_13330</name>
</gene>